<evidence type="ECO:0008006" key="3">
    <source>
        <dbReference type="Google" id="ProtNLM"/>
    </source>
</evidence>
<organism evidence="1 2">
    <name type="scientific">Imperialibacter roseus</name>
    <dbReference type="NCBI Taxonomy" id="1324217"/>
    <lineage>
        <taxon>Bacteria</taxon>
        <taxon>Pseudomonadati</taxon>
        <taxon>Bacteroidota</taxon>
        <taxon>Cytophagia</taxon>
        <taxon>Cytophagales</taxon>
        <taxon>Flammeovirgaceae</taxon>
        <taxon>Imperialibacter</taxon>
    </lineage>
</organism>
<evidence type="ECO:0000313" key="2">
    <source>
        <dbReference type="Proteomes" id="UP001302349"/>
    </source>
</evidence>
<dbReference type="EMBL" id="CP136051">
    <property type="protein sequence ID" value="WOK09057.1"/>
    <property type="molecule type" value="Genomic_DNA"/>
</dbReference>
<keyword evidence="2" id="KW-1185">Reference proteome</keyword>
<proteinExistence type="predicted"/>
<gene>
    <name evidence="1" type="ORF">RT717_10465</name>
</gene>
<sequence>MNTAVTLEQPKPLNIDFSSYTDDDQEFKKELCLLLVDNVKELHIALQESLQTGDLSAFSTVCHKVTVSIDMIDDHQVNTLIEKVKDAFYAQHPLLIAQYTSRLSAALLQLVIDIEAEIAMR</sequence>
<evidence type="ECO:0000313" key="1">
    <source>
        <dbReference type="EMBL" id="WOK09057.1"/>
    </source>
</evidence>
<reference evidence="1 2" key="1">
    <citation type="journal article" date="2023" name="Microbiol. Resour. Announc.">
        <title>Complete Genome Sequence of Imperialibacter roseus strain P4T.</title>
        <authorList>
            <person name="Tizabi D.R."/>
            <person name="Bachvaroff T."/>
            <person name="Hill R.T."/>
        </authorList>
    </citation>
    <scope>NUCLEOTIDE SEQUENCE [LARGE SCALE GENOMIC DNA]</scope>
    <source>
        <strain evidence="1 2">P4T</strain>
    </source>
</reference>
<dbReference type="InterPro" id="IPR036641">
    <property type="entry name" value="HPT_dom_sf"/>
</dbReference>
<dbReference type="Gene3D" id="1.20.120.160">
    <property type="entry name" value="HPT domain"/>
    <property type="match status" value="1"/>
</dbReference>
<dbReference type="SUPFAM" id="SSF47226">
    <property type="entry name" value="Histidine-containing phosphotransfer domain, HPT domain"/>
    <property type="match status" value="1"/>
</dbReference>
<protein>
    <recommendedName>
        <fullName evidence="3">HPt domain-containing protein</fullName>
    </recommendedName>
</protein>
<dbReference type="RefSeq" id="WP_317491681.1">
    <property type="nucleotide sequence ID" value="NZ_CP136051.1"/>
</dbReference>
<dbReference type="Proteomes" id="UP001302349">
    <property type="component" value="Chromosome"/>
</dbReference>
<name>A0ABZ0IX18_9BACT</name>
<accession>A0ABZ0IX18</accession>